<proteinExistence type="predicted"/>
<dbReference type="KEGG" id="ang:An04g04830"/>
<dbReference type="RefSeq" id="XP_059600562.1">
    <property type="nucleotide sequence ID" value="XM_059747500.1"/>
</dbReference>
<accession>A0AAJ8DYN5</accession>
<reference evidence="1" key="1">
    <citation type="submission" date="2025-02" db="EMBL/GenBank/DDBJ databases">
        <authorList>
            <consortium name="NCBI Genome Project"/>
        </authorList>
    </citation>
    <scope>NUCLEOTIDE SEQUENCE</scope>
</reference>
<name>A0AAJ8DYN5_ASPNG</name>
<gene>
    <name evidence="1" type="ORF">An04g04830</name>
</gene>
<protein>
    <submittedName>
        <fullName evidence="1">Uncharacterized protein</fullName>
    </submittedName>
</protein>
<dbReference type="GeneID" id="84590894"/>
<sequence length="54" mass="5829">MVDSSMTSLICSAGMQKAFIKDTVRAVWRPGASAEAGDACYFKADSVDKYDVSF</sequence>
<evidence type="ECO:0000313" key="1">
    <source>
        <dbReference type="RefSeq" id="XP_059600562.1"/>
    </source>
</evidence>
<organism evidence="1">
    <name type="scientific">Aspergillus niger</name>
    <dbReference type="NCBI Taxonomy" id="5061"/>
    <lineage>
        <taxon>Eukaryota</taxon>
        <taxon>Fungi</taxon>
        <taxon>Dikarya</taxon>
        <taxon>Ascomycota</taxon>
        <taxon>Pezizomycotina</taxon>
        <taxon>Eurotiomycetes</taxon>
        <taxon>Eurotiomycetidae</taxon>
        <taxon>Eurotiales</taxon>
        <taxon>Aspergillaceae</taxon>
        <taxon>Aspergillus</taxon>
        <taxon>Aspergillus subgen. Circumdati</taxon>
    </lineage>
</organism>
<reference evidence="1" key="2">
    <citation type="submission" date="2025-08" db="UniProtKB">
        <authorList>
            <consortium name="RefSeq"/>
        </authorList>
    </citation>
    <scope>IDENTIFICATION</scope>
</reference>
<dbReference type="AlphaFoldDB" id="A0AAJ8DYN5"/>
<dbReference type="VEuPathDB" id="FungiDB:An04g04830"/>